<protein>
    <submittedName>
        <fullName evidence="2">Cxxc_20_cxxc protein</fullName>
    </submittedName>
</protein>
<proteinExistence type="predicted"/>
<evidence type="ECO:0000256" key="1">
    <source>
        <dbReference type="SAM" id="Phobius"/>
    </source>
</evidence>
<dbReference type="InterPro" id="IPR026369">
    <property type="entry name" value="CxxC_20_CxxC"/>
</dbReference>
<dbReference type="AlphaFoldDB" id="A0A1H9K2T1"/>
<dbReference type="RefSeq" id="WP_091774835.1">
    <property type="nucleotide sequence ID" value="NZ_CAESCL010000095.1"/>
</dbReference>
<keyword evidence="1" id="KW-0812">Transmembrane</keyword>
<organism evidence="2 3">
    <name type="scientific">Piscibacillus halophilus</name>
    <dbReference type="NCBI Taxonomy" id="571933"/>
    <lineage>
        <taxon>Bacteria</taxon>
        <taxon>Bacillati</taxon>
        <taxon>Bacillota</taxon>
        <taxon>Bacilli</taxon>
        <taxon>Bacillales</taxon>
        <taxon>Bacillaceae</taxon>
        <taxon>Piscibacillus</taxon>
    </lineage>
</organism>
<evidence type="ECO:0000313" key="3">
    <source>
        <dbReference type="Proteomes" id="UP000199427"/>
    </source>
</evidence>
<dbReference type="NCBIfam" id="TIGR04104">
    <property type="entry name" value="cxxc_20_cxxc"/>
    <property type="match status" value="1"/>
</dbReference>
<dbReference type="EMBL" id="FOES01000035">
    <property type="protein sequence ID" value="SEQ93233.1"/>
    <property type="molecule type" value="Genomic_DNA"/>
</dbReference>
<sequence length="98" mass="11393">MPTCQKCNQEWSWRDTQKGIMHFKKGINCPYCGETQYQTASSLRRTNLVGLAPLLALPLVIMFDSWFWTILIILMASLAHLSIIPFFLKLSNEEEPMW</sequence>
<feature type="transmembrane region" description="Helical" evidence="1">
    <location>
        <begin position="66"/>
        <end position="88"/>
    </location>
</feature>
<keyword evidence="1" id="KW-0472">Membrane</keyword>
<dbReference type="STRING" id="571933.SAMN05216362_1357"/>
<dbReference type="Proteomes" id="UP000199427">
    <property type="component" value="Unassembled WGS sequence"/>
</dbReference>
<gene>
    <name evidence="2" type="ORF">SAMN05216362_1357</name>
</gene>
<keyword evidence="3" id="KW-1185">Reference proteome</keyword>
<keyword evidence="1" id="KW-1133">Transmembrane helix</keyword>
<evidence type="ECO:0000313" key="2">
    <source>
        <dbReference type="EMBL" id="SEQ93233.1"/>
    </source>
</evidence>
<dbReference type="OrthoDB" id="2418141at2"/>
<accession>A0A1H9K2T1</accession>
<name>A0A1H9K2T1_9BACI</name>
<reference evidence="2 3" key="1">
    <citation type="submission" date="2016-10" db="EMBL/GenBank/DDBJ databases">
        <authorList>
            <person name="de Groot N.N."/>
        </authorList>
    </citation>
    <scope>NUCLEOTIDE SEQUENCE [LARGE SCALE GENOMIC DNA]</scope>
    <source>
        <strain evidence="2 3">DSM 21633</strain>
    </source>
</reference>